<reference evidence="1 2" key="1">
    <citation type="submission" date="2022-03" db="EMBL/GenBank/DDBJ databases">
        <title>Chryseobacterium sp. isolated from the Andong Sikhe.</title>
        <authorList>
            <person name="Won M."/>
            <person name="Kim S.-J."/>
            <person name="Kwon S.-W."/>
        </authorList>
    </citation>
    <scope>NUCLEOTIDE SEQUENCE [LARGE SCALE GENOMIC DNA]</scope>
    <source>
        <strain evidence="1 2">ADR-1</strain>
    </source>
</reference>
<gene>
    <name evidence="1" type="ORF">MTP08_05110</name>
</gene>
<name>A0ABY4BK55_9FLAO</name>
<proteinExistence type="predicted"/>
<organism evidence="1 2">
    <name type="scientific">Chryseobacterium oryzae</name>
    <dbReference type="NCBI Taxonomy" id="2929799"/>
    <lineage>
        <taxon>Bacteria</taxon>
        <taxon>Pseudomonadati</taxon>
        <taxon>Bacteroidota</taxon>
        <taxon>Flavobacteriia</taxon>
        <taxon>Flavobacteriales</taxon>
        <taxon>Weeksellaceae</taxon>
        <taxon>Chryseobacterium group</taxon>
        <taxon>Chryseobacterium</taxon>
    </lineage>
</organism>
<dbReference type="RefSeq" id="WP_243577318.1">
    <property type="nucleotide sequence ID" value="NZ_CP094529.1"/>
</dbReference>
<evidence type="ECO:0000313" key="1">
    <source>
        <dbReference type="EMBL" id="UOE39149.1"/>
    </source>
</evidence>
<dbReference type="Proteomes" id="UP000831068">
    <property type="component" value="Chromosome"/>
</dbReference>
<sequence>MGHFSSIFGVIADNGKSIGEVRAFGELKVQERPNVADAFSMELNYEKMWN</sequence>
<protein>
    <submittedName>
        <fullName evidence="1">Uncharacterized protein</fullName>
    </submittedName>
</protein>
<evidence type="ECO:0000313" key="2">
    <source>
        <dbReference type="Proteomes" id="UP000831068"/>
    </source>
</evidence>
<keyword evidence="2" id="KW-1185">Reference proteome</keyword>
<dbReference type="EMBL" id="CP094529">
    <property type="protein sequence ID" value="UOE39149.1"/>
    <property type="molecule type" value="Genomic_DNA"/>
</dbReference>
<accession>A0ABY4BK55</accession>